<dbReference type="Gene3D" id="3.40.50.300">
    <property type="entry name" value="P-loop containing nucleotide triphosphate hydrolases"/>
    <property type="match status" value="1"/>
</dbReference>
<dbReference type="PANTHER" id="PTHR43297">
    <property type="entry name" value="OLIGOPEPTIDE TRANSPORT ATP-BINDING PROTEIN APPD"/>
    <property type="match status" value="1"/>
</dbReference>
<keyword evidence="12" id="KW-1185">Reference proteome</keyword>
<evidence type="ECO:0000256" key="1">
    <source>
        <dbReference type="ARBA" id="ARBA00004417"/>
    </source>
</evidence>
<keyword evidence="3" id="KW-0813">Transport</keyword>
<evidence type="ECO:0000256" key="4">
    <source>
        <dbReference type="ARBA" id="ARBA00022475"/>
    </source>
</evidence>
<proteinExistence type="inferred from homology"/>
<dbReference type="PANTHER" id="PTHR43297:SF14">
    <property type="entry name" value="ATPASE AAA-TYPE CORE DOMAIN-CONTAINING PROTEIN"/>
    <property type="match status" value="1"/>
</dbReference>
<organism evidence="11 12">
    <name type="scientific">Vibrio eleionomae</name>
    <dbReference type="NCBI Taxonomy" id="2653505"/>
    <lineage>
        <taxon>Bacteria</taxon>
        <taxon>Pseudomonadati</taxon>
        <taxon>Pseudomonadota</taxon>
        <taxon>Gammaproteobacteria</taxon>
        <taxon>Vibrionales</taxon>
        <taxon>Vibrionaceae</taxon>
        <taxon>Vibrio</taxon>
    </lineage>
</organism>
<keyword evidence="5" id="KW-0997">Cell inner membrane</keyword>
<dbReference type="PROSITE" id="PS00211">
    <property type="entry name" value="ABC_TRANSPORTER_1"/>
    <property type="match status" value="1"/>
</dbReference>
<dbReference type="RefSeq" id="WP_161158163.1">
    <property type="nucleotide sequence ID" value="NZ_WEKT01000065.1"/>
</dbReference>
<dbReference type="GO" id="GO:0005524">
    <property type="term" value="F:ATP binding"/>
    <property type="evidence" value="ECO:0007669"/>
    <property type="project" value="UniProtKB-KW"/>
</dbReference>
<dbReference type="EMBL" id="WEKT01000065">
    <property type="protein sequence ID" value="MZI95666.1"/>
    <property type="molecule type" value="Genomic_DNA"/>
</dbReference>
<evidence type="ECO:0000256" key="9">
    <source>
        <dbReference type="ARBA" id="ARBA00023136"/>
    </source>
</evidence>
<dbReference type="InterPro" id="IPR027417">
    <property type="entry name" value="P-loop_NTPase"/>
</dbReference>
<dbReference type="PROSITE" id="PS50893">
    <property type="entry name" value="ABC_TRANSPORTER_2"/>
    <property type="match status" value="1"/>
</dbReference>
<name>A0A7X4LPL4_9VIBR</name>
<dbReference type="InterPro" id="IPR003593">
    <property type="entry name" value="AAA+_ATPase"/>
</dbReference>
<dbReference type="SMART" id="SM00382">
    <property type="entry name" value="AAA"/>
    <property type="match status" value="1"/>
</dbReference>
<dbReference type="InterPro" id="IPR003439">
    <property type="entry name" value="ABC_transporter-like_ATP-bd"/>
</dbReference>
<evidence type="ECO:0000259" key="10">
    <source>
        <dbReference type="PROSITE" id="PS50893"/>
    </source>
</evidence>
<keyword evidence="9" id="KW-0472">Membrane</keyword>
<evidence type="ECO:0000256" key="8">
    <source>
        <dbReference type="ARBA" id="ARBA00022967"/>
    </source>
</evidence>
<feature type="domain" description="ABC transporter" evidence="10">
    <location>
        <begin position="5"/>
        <end position="245"/>
    </location>
</feature>
<dbReference type="InterPro" id="IPR017871">
    <property type="entry name" value="ABC_transporter-like_CS"/>
</dbReference>
<dbReference type="GO" id="GO:0005886">
    <property type="term" value="C:plasma membrane"/>
    <property type="evidence" value="ECO:0007669"/>
    <property type="project" value="UniProtKB-SubCell"/>
</dbReference>
<sequence>MSHTLALNNYTVYAGQTRLIHNISLQIKTGEILALIGSSGSGKSLTCCAALGALPHGLHQSSGSVLFDDHQITHEQLRGHTISTIMQNPRSAFNPVHTMKQHALETLTISKQIKTDSYSDVIVKTMREAGLDQPEKILSLYPHEMSGGMLQRMMIALTMLSGSPFLFADEPTTDLDLVMQSKILELLKSLVDKQQLGILLVTHDMGVVAKLAHRVAVIDQGQIVEHNSISTIFTRPAHPITRELVNAHLSLYNMALE</sequence>
<dbReference type="SUPFAM" id="SSF52540">
    <property type="entry name" value="P-loop containing nucleoside triphosphate hydrolases"/>
    <property type="match status" value="1"/>
</dbReference>
<keyword evidence="7 11" id="KW-0067">ATP-binding</keyword>
<dbReference type="Pfam" id="PF00005">
    <property type="entry name" value="ABC_tran"/>
    <property type="match status" value="1"/>
</dbReference>
<dbReference type="Proteomes" id="UP000462621">
    <property type="component" value="Unassembled WGS sequence"/>
</dbReference>
<comment type="subcellular location">
    <subcellularLocation>
        <location evidence="1">Cell inner membrane</location>
        <topology evidence="1">Peripheral membrane protein</topology>
    </subcellularLocation>
</comment>
<evidence type="ECO:0000256" key="2">
    <source>
        <dbReference type="ARBA" id="ARBA00005417"/>
    </source>
</evidence>
<comment type="similarity">
    <text evidence="2">Belongs to the ABC transporter superfamily.</text>
</comment>
<gene>
    <name evidence="11" type="ORF">F9817_21015</name>
</gene>
<evidence type="ECO:0000313" key="11">
    <source>
        <dbReference type="EMBL" id="MZI95666.1"/>
    </source>
</evidence>
<keyword evidence="8" id="KW-1278">Translocase</keyword>
<dbReference type="CDD" id="cd03257">
    <property type="entry name" value="ABC_NikE_OppD_transporters"/>
    <property type="match status" value="1"/>
</dbReference>
<evidence type="ECO:0000256" key="7">
    <source>
        <dbReference type="ARBA" id="ARBA00022840"/>
    </source>
</evidence>
<accession>A0A7X4LPL4</accession>
<evidence type="ECO:0000313" key="12">
    <source>
        <dbReference type="Proteomes" id="UP000462621"/>
    </source>
</evidence>
<reference evidence="11 12" key="1">
    <citation type="submission" date="2019-10" db="EMBL/GenBank/DDBJ databases">
        <title>Vibrio sp. nov. isolated from a shrimp pond.</title>
        <authorList>
            <person name="Gomez-Gil B."/>
            <person name="Enciso-Ibarra J."/>
            <person name="Enciso-Ibarra K."/>
            <person name="Bolan-Mejia C."/>
        </authorList>
    </citation>
    <scope>NUCLEOTIDE SEQUENCE [LARGE SCALE GENOMIC DNA]</scope>
    <source>
        <strain evidence="11 12">CAIM 722</strain>
    </source>
</reference>
<protein>
    <submittedName>
        <fullName evidence="11">ATP-binding cassette domain-containing protein</fullName>
    </submittedName>
</protein>
<dbReference type="InterPro" id="IPR050388">
    <property type="entry name" value="ABC_Ni/Peptide_Import"/>
</dbReference>
<dbReference type="AlphaFoldDB" id="A0A7X4LPL4"/>
<keyword evidence="4" id="KW-1003">Cell membrane</keyword>
<evidence type="ECO:0000256" key="6">
    <source>
        <dbReference type="ARBA" id="ARBA00022741"/>
    </source>
</evidence>
<dbReference type="GO" id="GO:0016887">
    <property type="term" value="F:ATP hydrolysis activity"/>
    <property type="evidence" value="ECO:0007669"/>
    <property type="project" value="InterPro"/>
</dbReference>
<evidence type="ECO:0000256" key="5">
    <source>
        <dbReference type="ARBA" id="ARBA00022519"/>
    </source>
</evidence>
<comment type="caution">
    <text evidence="11">The sequence shown here is derived from an EMBL/GenBank/DDBJ whole genome shotgun (WGS) entry which is preliminary data.</text>
</comment>
<evidence type="ECO:0000256" key="3">
    <source>
        <dbReference type="ARBA" id="ARBA00022448"/>
    </source>
</evidence>
<keyword evidence="6" id="KW-0547">Nucleotide-binding</keyword>